<dbReference type="PANTHER" id="PTHR14969:SF13">
    <property type="entry name" value="AT30094P"/>
    <property type="match status" value="1"/>
</dbReference>
<dbReference type="Proteomes" id="UP001254488">
    <property type="component" value="Unassembled WGS sequence"/>
</dbReference>
<keyword evidence="1" id="KW-0472">Membrane</keyword>
<comment type="caution">
    <text evidence="3">The sequence shown here is derived from an EMBL/GenBank/DDBJ whole genome shotgun (WGS) entry which is preliminary data.</text>
</comment>
<name>A0ABU2YFT4_9FLAO</name>
<dbReference type="SUPFAM" id="SSF48317">
    <property type="entry name" value="Acid phosphatase/Vanadium-dependent haloperoxidase"/>
    <property type="match status" value="1"/>
</dbReference>
<organism evidence="3 4">
    <name type="scientific">Patiriisocius hiemis</name>
    <dbReference type="NCBI Taxonomy" id="3075604"/>
    <lineage>
        <taxon>Bacteria</taxon>
        <taxon>Pseudomonadati</taxon>
        <taxon>Bacteroidota</taxon>
        <taxon>Flavobacteriia</taxon>
        <taxon>Flavobacteriales</taxon>
        <taxon>Flavobacteriaceae</taxon>
        <taxon>Patiriisocius</taxon>
    </lineage>
</organism>
<dbReference type="PANTHER" id="PTHR14969">
    <property type="entry name" value="SPHINGOSINE-1-PHOSPHATE PHOSPHOHYDROLASE"/>
    <property type="match status" value="1"/>
</dbReference>
<feature type="transmembrane region" description="Helical" evidence="1">
    <location>
        <begin position="106"/>
        <end position="126"/>
    </location>
</feature>
<dbReference type="Gene3D" id="1.20.144.10">
    <property type="entry name" value="Phosphatidic acid phosphatase type 2/haloperoxidase"/>
    <property type="match status" value="2"/>
</dbReference>
<keyword evidence="1" id="KW-1133">Transmembrane helix</keyword>
<protein>
    <submittedName>
        <fullName evidence="3">Phosphatase PAP2 family protein</fullName>
    </submittedName>
</protein>
<feature type="transmembrane region" description="Helical" evidence="1">
    <location>
        <begin position="27"/>
        <end position="51"/>
    </location>
</feature>
<proteinExistence type="predicted"/>
<dbReference type="InterPro" id="IPR000326">
    <property type="entry name" value="PAP2/HPO"/>
</dbReference>
<keyword evidence="1" id="KW-0812">Transmembrane</keyword>
<feature type="transmembrane region" description="Helical" evidence="1">
    <location>
        <begin position="159"/>
        <end position="177"/>
    </location>
</feature>
<dbReference type="SMART" id="SM00014">
    <property type="entry name" value="acidPPc"/>
    <property type="match status" value="1"/>
</dbReference>
<sequence length="184" mass="21690">MLETLQQWDRDLFIFLNNLGIETHDSFWVFVTQIESWIPLFIAFLFIIFYYYKWKKGLVVFLFVLSCFAVTLLATDLTKEFVARLRPNNDQLLSDLIRVLQKPTTYSFFSGHASTSMAITTFMVLAIKRFNKWIYLAYLWPLIFMLSRIYVGVHYPSDILVGALVGTCFAYLFFKLTKRVLNKL</sequence>
<feature type="transmembrane region" description="Helical" evidence="1">
    <location>
        <begin position="133"/>
        <end position="153"/>
    </location>
</feature>
<gene>
    <name evidence="3" type="ORF">RM538_11040</name>
</gene>
<feature type="transmembrane region" description="Helical" evidence="1">
    <location>
        <begin position="58"/>
        <end position="75"/>
    </location>
</feature>
<dbReference type="Pfam" id="PF01569">
    <property type="entry name" value="PAP2"/>
    <property type="match status" value="1"/>
</dbReference>
<reference evidence="3 4" key="1">
    <citation type="submission" date="2023-09" db="EMBL/GenBank/DDBJ databases">
        <authorList>
            <person name="Rey-Velasco X."/>
        </authorList>
    </citation>
    <scope>NUCLEOTIDE SEQUENCE [LARGE SCALE GENOMIC DNA]</scope>
    <source>
        <strain evidence="3 4">W242</strain>
    </source>
</reference>
<evidence type="ECO:0000259" key="2">
    <source>
        <dbReference type="SMART" id="SM00014"/>
    </source>
</evidence>
<evidence type="ECO:0000256" key="1">
    <source>
        <dbReference type="SAM" id="Phobius"/>
    </source>
</evidence>
<evidence type="ECO:0000313" key="4">
    <source>
        <dbReference type="Proteomes" id="UP001254488"/>
    </source>
</evidence>
<dbReference type="RefSeq" id="WP_311333495.1">
    <property type="nucleotide sequence ID" value="NZ_JAVRHZ010000007.1"/>
</dbReference>
<feature type="domain" description="Phosphatidic acid phosphatase type 2/haloperoxidase" evidence="2">
    <location>
        <begin position="61"/>
        <end position="174"/>
    </location>
</feature>
<dbReference type="EMBL" id="JAVRHZ010000007">
    <property type="protein sequence ID" value="MDT0556544.1"/>
    <property type="molecule type" value="Genomic_DNA"/>
</dbReference>
<dbReference type="InterPro" id="IPR036938">
    <property type="entry name" value="PAP2/HPO_sf"/>
</dbReference>
<evidence type="ECO:0000313" key="3">
    <source>
        <dbReference type="EMBL" id="MDT0556544.1"/>
    </source>
</evidence>
<accession>A0ABU2YFT4</accession>
<keyword evidence="4" id="KW-1185">Reference proteome</keyword>